<feature type="compositionally biased region" description="Polar residues" evidence="1">
    <location>
        <begin position="154"/>
        <end position="164"/>
    </location>
</feature>
<dbReference type="Proteomes" id="UP001239213">
    <property type="component" value="Unassembled WGS sequence"/>
</dbReference>
<dbReference type="AlphaFoldDB" id="A0AAI9VEA7"/>
<accession>A0AAI9VEA7</accession>
<keyword evidence="3" id="KW-1185">Reference proteome</keyword>
<feature type="region of interest" description="Disordered" evidence="1">
    <location>
        <begin position="123"/>
        <end position="164"/>
    </location>
</feature>
<sequence>MTEQGGARTAKRIFVSVSKKSHQWSQALSNDKEIANLTIDLLNSNDPSAQIADADAMLVVKEMWPMRIWFVFDIFNTKYDPSQAHLPNQNDLPVIAVSLSKITTVAVASIGLKDKVNRGVRDAHDLHGHGSQAPFRIDHTDSNIPTYPRPRLRNTATPSSQGAH</sequence>
<evidence type="ECO:0000313" key="3">
    <source>
        <dbReference type="Proteomes" id="UP001239213"/>
    </source>
</evidence>
<proteinExistence type="predicted"/>
<gene>
    <name evidence="2" type="ORF">CCUS01_03725</name>
</gene>
<reference evidence="2" key="1">
    <citation type="submission" date="2016-11" db="EMBL/GenBank/DDBJ databases">
        <title>The genome sequence of Colletotrichum cuscutae.</title>
        <authorList>
            <person name="Baroncelli R."/>
        </authorList>
    </citation>
    <scope>NUCLEOTIDE SEQUENCE</scope>
    <source>
        <strain evidence="2">IMI 304802</strain>
    </source>
</reference>
<evidence type="ECO:0000313" key="2">
    <source>
        <dbReference type="EMBL" id="KAK1485585.1"/>
    </source>
</evidence>
<comment type="caution">
    <text evidence="2">The sequence shown here is derived from an EMBL/GenBank/DDBJ whole genome shotgun (WGS) entry which is preliminary data.</text>
</comment>
<protein>
    <submittedName>
        <fullName evidence="2">Uncharacterized protein</fullName>
    </submittedName>
</protein>
<organism evidence="2 3">
    <name type="scientific">Colletotrichum cuscutae</name>
    <dbReference type="NCBI Taxonomy" id="1209917"/>
    <lineage>
        <taxon>Eukaryota</taxon>
        <taxon>Fungi</taxon>
        <taxon>Dikarya</taxon>
        <taxon>Ascomycota</taxon>
        <taxon>Pezizomycotina</taxon>
        <taxon>Sordariomycetes</taxon>
        <taxon>Hypocreomycetidae</taxon>
        <taxon>Glomerellales</taxon>
        <taxon>Glomerellaceae</taxon>
        <taxon>Colletotrichum</taxon>
        <taxon>Colletotrichum acutatum species complex</taxon>
    </lineage>
</organism>
<dbReference type="EMBL" id="MPDP01000068">
    <property type="protein sequence ID" value="KAK1485585.1"/>
    <property type="molecule type" value="Genomic_DNA"/>
</dbReference>
<evidence type="ECO:0000256" key="1">
    <source>
        <dbReference type="SAM" id="MobiDB-lite"/>
    </source>
</evidence>
<name>A0AAI9VEA7_9PEZI</name>